<evidence type="ECO:0000256" key="4">
    <source>
        <dbReference type="SAM" id="Phobius"/>
    </source>
</evidence>
<keyword evidence="4" id="KW-0472">Membrane</keyword>
<feature type="transmembrane region" description="Helical" evidence="4">
    <location>
        <begin position="342"/>
        <end position="361"/>
    </location>
</feature>
<reference evidence="8" key="1">
    <citation type="journal article" date="2019" name="Int. J. Syst. Evol. Microbiol.">
        <title>The Global Catalogue of Microorganisms (GCM) 10K type strain sequencing project: providing services to taxonomists for standard genome sequencing and annotation.</title>
        <authorList>
            <consortium name="The Broad Institute Genomics Platform"/>
            <consortium name="The Broad Institute Genome Sequencing Center for Infectious Disease"/>
            <person name="Wu L."/>
            <person name="Ma J."/>
        </authorList>
    </citation>
    <scope>NUCLEOTIDE SEQUENCE [LARGE SCALE GENOMIC DNA]</scope>
    <source>
        <strain evidence="8">CGMCC 1.12470</strain>
    </source>
</reference>
<organism evidence="7 8">
    <name type="scientific">Streptomyces caeni</name>
    <dbReference type="NCBI Taxonomy" id="2307231"/>
    <lineage>
        <taxon>Bacteria</taxon>
        <taxon>Bacillati</taxon>
        <taxon>Actinomycetota</taxon>
        <taxon>Actinomycetes</taxon>
        <taxon>Kitasatosporales</taxon>
        <taxon>Streptomycetaceae</taxon>
        <taxon>Streptomyces</taxon>
    </lineage>
</organism>
<feature type="transmembrane region" description="Helical" evidence="4">
    <location>
        <begin position="367"/>
        <end position="385"/>
    </location>
</feature>
<feature type="transmembrane region" description="Helical" evidence="4">
    <location>
        <begin position="268"/>
        <end position="291"/>
    </location>
</feature>
<dbReference type="EMBL" id="JBHUDX010000042">
    <property type="protein sequence ID" value="MFD1659579.1"/>
    <property type="molecule type" value="Genomic_DNA"/>
</dbReference>
<keyword evidence="4" id="KW-1133">Transmembrane helix</keyword>
<accession>A0ABW4IQJ3</accession>
<comment type="similarity">
    <text evidence="1">Belongs to the CcmF/CycK/Ccl1/NrfE/CcsA family.</text>
</comment>
<sequence>MTGLWSALEGSLLLWLLILAALAAIMSHVVPRRAAELHPWAMAVMTSVLTFFFGVALLTGRAFARVSPVPADGPGPNPLLQDHPLMGVHPPLLYLGYVGFTVPFAYAVSALVTGRLDRDWLVVSRRWLLVAWAALTVGITMGAWWSYEVLGWGGYWAWDPVENASILPWFTATALLHSVMVQERRSILRIWNVVLAASTFLLVLIGTFITRSGVLASVHAFTQSALGPVLLGYIAVVALGVVVLLVWRGDRLGPVSRIESTVSRESVFLVNNVLFVALAVTVLLGTTFPLLVEAVSGDRVSVGAPYFNRMVVPLALAVVLLMGVGPVLPWDGREASAALRRLRLPALTGLGTVAVLGGAGLPHPGTIVAFGLAAFSVTAAAGTALHDVRKVRAAGERTWLLAAVRAVRGNRRRYGGLIAHVGIVLAAVAVAGSSSYASTAERTLRPGESITVAGHTATLVRVERQRTPRFMQVRVLTELSGSDRRLGVYTPALRFYPSMNEAIGRPSVRTGLTSDAYLTVSSAAPDGSTATVRLTVTPLVVWLWAAGVLVACGALFAALPRRPRKRSTAAAGESPAGVESTAADSADSAPGAAAVSEDGASAELSGVER</sequence>
<dbReference type="Pfam" id="PF01578">
    <property type="entry name" value="Cytochrom_C_asm"/>
    <property type="match status" value="1"/>
</dbReference>
<keyword evidence="7" id="KW-0456">Lyase</keyword>
<feature type="transmembrane region" description="Helical" evidence="4">
    <location>
        <begin position="12"/>
        <end position="30"/>
    </location>
</feature>
<feature type="transmembrane region" description="Helical" evidence="4">
    <location>
        <begin position="126"/>
        <end position="146"/>
    </location>
</feature>
<evidence type="ECO:0000259" key="5">
    <source>
        <dbReference type="Pfam" id="PF01578"/>
    </source>
</evidence>
<dbReference type="Proteomes" id="UP001597261">
    <property type="component" value="Unassembled WGS sequence"/>
</dbReference>
<keyword evidence="8" id="KW-1185">Reference proteome</keyword>
<feature type="region of interest" description="Disordered" evidence="3">
    <location>
        <begin position="566"/>
        <end position="609"/>
    </location>
</feature>
<dbReference type="RefSeq" id="WP_381082856.1">
    <property type="nucleotide sequence ID" value="NZ_JBHUDX010000042.1"/>
</dbReference>
<feature type="transmembrane region" description="Helical" evidence="4">
    <location>
        <begin position="539"/>
        <end position="559"/>
    </location>
</feature>
<name>A0ABW4IQJ3_9ACTN</name>
<feature type="transmembrane region" description="Helical" evidence="4">
    <location>
        <begin position="311"/>
        <end position="330"/>
    </location>
</feature>
<protein>
    <submittedName>
        <fullName evidence="7">Heme lyase CcmF/NrfE family subunit</fullName>
    </submittedName>
</protein>
<feature type="compositionally biased region" description="Low complexity" evidence="3">
    <location>
        <begin position="582"/>
        <end position="594"/>
    </location>
</feature>
<evidence type="ECO:0000313" key="7">
    <source>
        <dbReference type="EMBL" id="MFD1659579.1"/>
    </source>
</evidence>
<feature type="domain" description="Cytochrome c assembly protein" evidence="5">
    <location>
        <begin position="5"/>
        <end position="212"/>
    </location>
</feature>
<feature type="transmembrane region" description="Helical" evidence="4">
    <location>
        <begin position="414"/>
        <end position="437"/>
    </location>
</feature>
<evidence type="ECO:0000259" key="6">
    <source>
        <dbReference type="Pfam" id="PF16327"/>
    </source>
</evidence>
<evidence type="ECO:0000256" key="3">
    <source>
        <dbReference type="SAM" id="MobiDB-lite"/>
    </source>
</evidence>
<proteinExistence type="inferred from homology"/>
<feature type="transmembrane region" description="Helical" evidence="4">
    <location>
        <begin position="190"/>
        <end position="209"/>
    </location>
</feature>
<feature type="domain" description="Cytochrome c-type biogenesis protein CcmF C-terminal" evidence="6">
    <location>
        <begin position="231"/>
        <end position="559"/>
    </location>
</feature>
<keyword evidence="4" id="KW-0812">Transmembrane</keyword>
<evidence type="ECO:0000256" key="2">
    <source>
        <dbReference type="ARBA" id="ARBA00022748"/>
    </source>
</evidence>
<dbReference type="PRINTS" id="PR01410">
    <property type="entry name" value="CCBIOGENESIS"/>
</dbReference>
<gene>
    <name evidence="7" type="ORF">ACFSL4_15565</name>
</gene>
<evidence type="ECO:0000313" key="8">
    <source>
        <dbReference type="Proteomes" id="UP001597261"/>
    </source>
</evidence>
<dbReference type="GO" id="GO:0016829">
    <property type="term" value="F:lyase activity"/>
    <property type="evidence" value="ECO:0007669"/>
    <property type="project" value="UniProtKB-KW"/>
</dbReference>
<dbReference type="PANTHER" id="PTHR43653">
    <property type="entry name" value="CYTOCHROME C ASSEMBLY PROTEIN-RELATED"/>
    <property type="match status" value="1"/>
</dbReference>
<dbReference type="InterPro" id="IPR002541">
    <property type="entry name" value="Cyt_c_assembly"/>
</dbReference>
<feature type="transmembrane region" description="Helical" evidence="4">
    <location>
        <begin position="229"/>
        <end position="247"/>
    </location>
</feature>
<dbReference type="Pfam" id="PF16327">
    <property type="entry name" value="CcmF_C"/>
    <property type="match status" value="1"/>
</dbReference>
<feature type="transmembrane region" description="Helical" evidence="4">
    <location>
        <begin position="92"/>
        <end position="114"/>
    </location>
</feature>
<feature type="transmembrane region" description="Helical" evidence="4">
    <location>
        <begin position="166"/>
        <end position="183"/>
    </location>
</feature>
<feature type="transmembrane region" description="Helical" evidence="4">
    <location>
        <begin position="42"/>
        <end position="64"/>
    </location>
</feature>
<dbReference type="InterPro" id="IPR032523">
    <property type="entry name" value="CcmF_C"/>
</dbReference>
<dbReference type="InterPro" id="IPR003567">
    <property type="entry name" value="Cyt_c_biogenesis"/>
</dbReference>
<dbReference type="PANTHER" id="PTHR43653:SF1">
    <property type="entry name" value="CYTOCHROME C-TYPE BIOGENESIS PROTEIN CCMF"/>
    <property type="match status" value="1"/>
</dbReference>
<evidence type="ECO:0000256" key="1">
    <source>
        <dbReference type="ARBA" id="ARBA00009186"/>
    </source>
</evidence>
<comment type="caution">
    <text evidence="7">The sequence shown here is derived from an EMBL/GenBank/DDBJ whole genome shotgun (WGS) entry which is preliminary data.</text>
</comment>
<keyword evidence="2" id="KW-0201">Cytochrome c-type biogenesis</keyword>